<proteinExistence type="predicted"/>
<name>A0ABV5GFS0_9FLAO</name>
<dbReference type="RefSeq" id="WP_290284717.1">
    <property type="nucleotide sequence ID" value="NZ_JAUFQN010000019.1"/>
</dbReference>
<dbReference type="EMBL" id="JBHMFB010000017">
    <property type="protein sequence ID" value="MFB9089986.1"/>
    <property type="molecule type" value="Genomic_DNA"/>
</dbReference>
<evidence type="ECO:0000256" key="1">
    <source>
        <dbReference type="ARBA" id="ARBA00004442"/>
    </source>
</evidence>
<comment type="subcellular location">
    <subcellularLocation>
        <location evidence="1">Cell outer membrane</location>
    </subcellularLocation>
</comment>
<keyword evidence="3" id="KW-0998">Cell outer membrane</keyword>
<evidence type="ECO:0000313" key="5">
    <source>
        <dbReference type="Proteomes" id="UP001589576"/>
    </source>
</evidence>
<dbReference type="Proteomes" id="UP001589576">
    <property type="component" value="Unassembled WGS sequence"/>
</dbReference>
<sequence length="579" mass="64948">MKKTFQYTIAAVLFLGSFQKTTAQKKDDNIGTEVVNVVKPYTPTISDAFKVKETPTLEDDDTSKKENIQYNIFSFPVASTFAPAKGKAANVDKSPDEKIFSNYMTLAAGNYGAINAELFVTENISNTDYFGGMLRHSSSQGGIKDVVLDDKFFNTALDLTYGSRTKAMSWNADLGYKNQVYNWYGIYPGFLPDATIATIDEQQTYQTLYVGGRLGLDNILKESTLKFSRFWDAFGSAENRFVAKPSLEFDIVEQKIKADFVVDYISGSFDQNFDKTASIKYGFTNVGFQPSIKIHKDDLTVNVGVGFFYSAAQEAGESKFFIYPQVTGSYKVVGDLMIFYAGLEGTLQQNSYHDFVQENFFVSPTLLGVAPTDQKFDIYAGLKGKLASSVSYNIRGSYKNEEGKALFKSNIYNNFNANTDGYTYANSFDVVYDKVKTLSFFGELKADFSKNVSFGINGTFSSYSADAEKEAWNLPAIKLATTLEVNITPKWYAGTSLFFVGERKDVFRQSTVTLPFPEDQNITLKSYFDLNAHVGYKFSERMTFFLKGNNLANQNYERWFNYPVQGLQVLGGASYKFDF</sequence>
<dbReference type="InterPro" id="IPR036942">
    <property type="entry name" value="Beta-barrel_TonB_sf"/>
</dbReference>
<organism evidence="4 5">
    <name type="scientific">Flavobacterium paronense</name>
    <dbReference type="NCBI Taxonomy" id="1392775"/>
    <lineage>
        <taxon>Bacteria</taxon>
        <taxon>Pseudomonadati</taxon>
        <taxon>Bacteroidota</taxon>
        <taxon>Flavobacteriia</taxon>
        <taxon>Flavobacteriales</taxon>
        <taxon>Flavobacteriaceae</taxon>
        <taxon>Flavobacterium</taxon>
    </lineage>
</organism>
<dbReference type="SUPFAM" id="SSF56935">
    <property type="entry name" value="Porins"/>
    <property type="match status" value="1"/>
</dbReference>
<dbReference type="Gene3D" id="2.40.170.20">
    <property type="entry name" value="TonB-dependent receptor, beta-barrel domain"/>
    <property type="match status" value="1"/>
</dbReference>
<accession>A0ABV5GFS0</accession>
<comment type="caution">
    <text evidence="4">The sequence shown here is derived from an EMBL/GenBank/DDBJ whole genome shotgun (WGS) entry which is preliminary data.</text>
</comment>
<reference evidence="4 5" key="1">
    <citation type="submission" date="2024-09" db="EMBL/GenBank/DDBJ databases">
        <authorList>
            <person name="Sun Q."/>
            <person name="Mori K."/>
        </authorList>
    </citation>
    <scope>NUCLEOTIDE SEQUENCE [LARGE SCALE GENOMIC DNA]</scope>
    <source>
        <strain evidence="4 5">CECT 8460</strain>
    </source>
</reference>
<keyword evidence="2" id="KW-0472">Membrane</keyword>
<evidence type="ECO:0000256" key="2">
    <source>
        <dbReference type="ARBA" id="ARBA00023136"/>
    </source>
</evidence>
<evidence type="ECO:0000313" key="4">
    <source>
        <dbReference type="EMBL" id="MFB9089986.1"/>
    </source>
</evidence>
<protein>
    <submittedName>
        <fullName evidence="4">TonB-dependent receptor</fullName>
    </submittedName>
</protein>
<gene>
    <name evidence="4" type="ORF">ACFFUU_10265</name>
</gene>
<evidence type="ECO:0000256" key="3">
    <source>
        <dbReference type="ARBA" id="ARBA00023237"/>
    </source>
</evidence>
<keyword evidence="4" id="KW-0675">Receptor</keyword>
<keyword evidence="5" id="KW-1185">Reference proteome</keyword>